<dbReference type="KEGG" id="gso:PH603_04185"/>
<name>A0AAE9XRG5_9PROT</name>
<dbReference type="Proteomes" id="UP001217500">
    <property type="component" value="Chromosome"/>
</dbReference>
<accession>A0AAE9XRG5</accession>
<evidence type="ECO:0000313" key="2">
    <source>
        <dbReference type="Proteomes" id="UP001217500"/>
    </source>
</evidence>
<organism evidence="1 2">
    <name type="scientific">Gimibacter soli</name>
    <dbReference type="NCBI Taxonomy" id="3024400"/>
    <lineage>
        <taxon>Bacteria</taxon>
        <taxon>Pseudomonadati</taxon>
        <taxon>Pseudomonadota</taxon>
        <taxon>Alphaproteobacteria</taxon>
        <taxon>Kordiimonadales</taxon>
        <taxon>Temperatibacteraceae</taxon>
        <taxon>Gimibacter</taxon>
    </lineage>
</organism>
<sequence length="319" mass="33875">MNRLKYLIGALFFLILGYSGLWWTSAMGAAKSVEATFNRWSSEGHEVKASDVVVTGFPYRIVLDTKDVEITRKGKAVLFRAHKVTLISHLWTPRHWMGEAEGVKASVGGGRIAFTDDKIRGSWRKDDDGSEIIAIDSSGDTSDFSLVEAPYMVTPATLTNWLISARLHAPQADAATGLHEEKGTDFRITADTANGRLLLLGTASGTPPEGWSKKDLEGWGNAGGLIDFSEIDLTIPKGRIQGSGSITLDENAMPLGSFSLKVTDGRSAAAALAGAGLLMKGAENAFADQPAVRPVSVMLQGGGISADGVLVGKMTPIAK</sequence>
<keyword evidence="2" id="KW-1185">Reference proteome</keyword>
<reference evidence="1" key="1">
    <citation type="submission" date="2023-01" db="EMBL/GenBank/DDBJ databases">
        <title>The genome sequence of Kordiimonadaceae bacterium 6D33.</title>
        <authorList>
            <person name="Liu Y."/>
        </authorList>
    </citation>
    <scope>NUCLEOTIDE SEQUENCE</scope>
    <source>
        <strain evidence="1">6D33</strain>
    </source>
</reference>
<dbReference type="EMBL" id="CP116805">
    <property type="protein sequence ID" value="WCL54956.1"/>
    <property type="molecule type" value="Genomic_DNA"/>
</dbReference>
<gene>
    <name evidence="1" type="ORF">PH603_04185</name>
</gene>
<evidence type="ECO:0000313" key="1">
    <source>
        <dbReference type="EMBL" id="WCL54956.1"/>
    </source>
</evidence>
<dbReference type="Pfam" id="PF09898">
    <property type="entry name" value="DUF2125"/>
    <property type="match status" value="1"/>
</dbReference>
<dbReference type="AlphaFoldDB" id="A0AAE9XRG5"/>
<protein>
    <submittedName>
        <fullName evidence="1">DUF2125 domain-containing protein</fullName>
    </submittedName>
</protein>
<proteinExistence type="predicted"/>
<dbReference type="InterPro" id="IPR018666">
    <property type="entry name" value="DUF2125"/>
</dbReference>
<dbReference type="RefSeq" id="WP_289504697.1">
    <property type="nucleotide sequence ID" value="NZ_CP116805.1"/>
</dbReference>